<protein>
    <recommendedName>
        <fullName evidence="7">FAD dependent oxidoreductase domain-containing protein</fullName>
    </recommendedName>
</protein>
<keyword evidence="9" id="KW-1185">Reference proteome</keyword>
<dbReference type="Gene3D" id="3.30.9.10">
    <property type="entry name" value="D-Amino Acid Oxidase, subunit A, domain 2"/>
    <property type="match status" value="1"/>
</dbReference>
<name>A0AAN6LTE7_9PLEO</name>
<comment type="caution">
    <text evidence="8">The sequence shown here is derived from an EMBL/GenBank/DDBJ whole genome shotgun (WGS) entry which is preliminary data.</text>
</comment>
<dbReference type="Gene3D" id="3.40.50.720">
    <property type="entry name" value="NAD(P)-binding Rossmann-like Domain"/>
    <property type="match status" value="1"/>
</dbReference>
<dbReference type="PANTHER" id="PTHR11530">
    <property type="entry name" value="D-AMINO ACID OXIDASE"/>
    <property type="match status" value="1"/>
</dbReference>
<evidence type="ECO:0000256" key="6">
    <source>
        <dbReference type="SAM" id="MobiDB-lite"/>
    </source>
</evidence>
<dbReference type="AlphaFoldDB" id="A0AAN6LTE7"/>
<dbReference type="InterPro" id="IPR006181">
    <property type="entry name" value="D-amino_acid_oxidase_CS"/>
</dbReference>
<keyword evidence="3" id="KW-0285">Flavoprotein</keyword>
<reference evidence="8 9" key="1">
    <citation type="submission" date="2021-02" db="EMBL/GenBank/DDBJ databases">
        <title>Genome assembly of Pseudopithomyces chartarum.</title>
        <authorList>
            <person name="Jauregui R."/>
            <person name="Singh J."/>
            <person name="Voisey C."/>
        </authorList>
    </citation>
    <scope>NUCLEOTIDE SEQUENCE [LARGE SCALE GENOMIC DNA]</scope>
    <source>
        <strain evidence="8 9">AGR01</strain>
    </source>
</reference>
<organism evidence="8 9">
    <name type="scientific">Pseudopithomyces chartarum</name>
    <dbReference type="NCBI Taxonomy" id="1892770"/>
    <lineage>
        <taxon>Eukaryota</taxon>
        <taxon>Fungi</taxon>
        <taxon>Dikarya</taxon>
        <taxon>Ascomycota</taxon>
        <taxon>Pezizomycotina</taxon>
        <taxon>Dothideomycetes</taxon>
        <taxon>Pleosporomycetidae</taxon>
        <taxon>Pleosporales</taxon>
        <taxon>Massarineae</taxon>
        <taxon>Didymosphaeriaceae</taxon>
        <taxon>Pseudopithomyces</taxon>
    </lineage>
</organism>
<proteinExistence type="inferred from homology"/>
<dbReference type="Pfam" id="PF01266">
    <property type="entry name" value="DAO"/>
    <property type="match status" value="1"/>
</dbReference>
<comment type="cofactor">
    <cofactor evidence="1">
        <name>FAD</name>
        <dbReference type="ChEBI" id="CHEBI:57692"/>
    </cofactor>
</comment>
<dbReference type="Proteomes" id="UP001280581">
    <property type="component" value="Unassembled WGS sequence"/>
</dbReference>
<dbReference type="SUPFAM" id="SSF54373">
    <property type="entry name" value="FAD-linked reductases, C-terminal domain"/>
    <property type="match status" value="1"/>
</dbReference>
<dbReference type="SUPFAM" id="SSF51971">
    <property type="entry name" value="Nucleotide-binding domain"/>
    <property type="match status" value="1"/>
</dbReference>
<evidence type="ECO:0000313" key="8">
    <source>
        <dbReference type="EMBL" id="KAK3201841.1"/>
    </source>
</evidence>
<dbReference type="InterPro" id="IPR023209">
    <property type="entry name" value="DAO"/>
</dbReference>
<keyword evidence="5" id="KW-0560">Oxidoreductase</keyword>
<evidence type="ECO:0000256" key="3">
    <source>
        <dbReference type="ARBA" id="ARBA00022630"/>
    </source>
</evidence>
<dbReference type="PROSITE" id="PS00677">
    <property type="entry name" value="DAO"/>
    <property type="match status" value="1"/>
</dbReference>
<dbReference type="GO" id="GO:0005737">
    <property type="term" value="C:cytoplasm"/>
    <property type="evidence" value="ECO:0007669"/>
    <property type="project" value="TreeGrafter"/>
</dbReference>
<accession>A0AAN6LTE7</accession>
<dbReference type="GO" id="GO:0071949">
    <property type="term" value="F:FAD binding"/>
    <property type="evidence" value="ECO:0007669"/>
    <property type="project" value="InterPro"/>
</dbReference>
<dbReference type="InterPro" id="IPR006076">
    <property type="entry name" value="FAD-dep_OxRdtase"/>
</dbReference>
<comment type="similarity">
    <text evidence="2">Belongs to the DAMOX/DASOX family.</text>
</comment>
<dbReference type="PANTHER" id="PTHR11530:SF16">
    <property type="entry name" value="D-AMINO ACID OXIDASE (AFU_ORTHOLOGUE AFUA_5G11290)"/>
    <property type="match status" value="1"/>
</dbReference>
<feature type="domain" description="FAD dependent oxidoreductase" evidence="7">
    <location>
        <begin position="788"/>
        <end position="1129"/>
    </location>
</feature>
<dbReference type="GO" id="GO:0003884">
    <property type="term" value="F:D-amino-acid oxidase activity"/>
    <property type="evidence" value="ECO:0007669"/>
    <property type="project" value="InterPro"/>
</dbReference>
<feature type="region of interest" description="Disordered" evidence="6">
    <location>
        <begin position="511"/>
        <end position="566"/>
    </location>
</feature>
<evidence type="ECO:0000259" key="7">
    <source>
        <dbReference type="Pfam" id="PF01266"/>
    </source>
</evidence>
<evidence type="ECO:0000256" key="5">
    <source>
        <dbReference type="ARBA" id="ARBA00023002"/>
    </source>
</evidence>
<evidence type="ECO:0000313" key="9">
    <source>
        <dbReference type="Proteomes" id="UP001280581"/>
    </source>
</evidence>
<sequence length="1140" mass="125614">MRYDNWDVIVFPKESAIPIQEFRTACYTTQDEHGRFLPTLTCYIASLPTAAPFRISVHSWISPAKPSSLIESHEKSNQKVVYTVQVIVDGTRLFHGFYDATSSWPQEIGNYKTAVKRSLVFVDPPDILTVNEKRSAADVISERGRSLEFPPFLQNVLMQRSWDAREQNGRIKVLLSEQVVGRNTSPGQKNLGFTNDIVCFAFQHAPQEILQQAGISWPIRNPLYLGSGTQAPYDPQLSPLYTEPHEKAAPIRTRSALPQHSPSVFARSRLTEPFARPSTNPPHLLSQFHKPMAVWNTRRLGRWDSSLEESGAVFGSQEAMSTDSWPTTRNASHSIGDTPMPDFLYASPVIGHNADSTSSLNSRFEFPVGPGEGKQQIRDVGAQQVLVTLRDDQLGQLIEAISPPKKGGRRETVQHPTIGTFPTQSITQGRSVKSTVRVPGHLSAAALARKVSYPELKVSSKISPNKENQIPQTMQENLQALGDHPDLGRVPTPHPFTVPQAQMKRWDSDISMNNTSSAASSFSRWHRGESKPSPVPAPTARGNIKSRKEGVSNPSGSSPPHARHDYNTQSQADLFANPGRTPTNTLKVSASHAHTGDIIDVDAIDHSFMHGHKGSVSSIDSTSCIERKLYSALGEELSFHDEEDNMADVETEAVSLTPVPQNMTIDIPVIKRKRQDTIGGERDRSPVTKLMRDGSETAQLGLSSDSPRLFGGRFYSQSGICVGDSLVFSVGQCHAIADLRSCHKLRALSTTFSNLASIALCTNVHTPATHIISQTDRTMTVRNEKHEFVVLGAGVIGLSTALELKAAFPAAGITVVAKHFPGDRSIEYTSPWAGANWSSMATDNGPLEGYDRVTFERFSRMVEEGLGDETGLGRMGLRAIFDGKIEECGILSAQTGKIWYEDLVGGMRYLEKDELPRGAVFGLDFKSTFRLNTQVYLNWLQAEILKKGIKTVRRHYPSITTLLADFPSTSVLVNCSALGSLHLEDVKDTNLYPTRGQTILIAEPKTPIERMYLRTPKRIDPTVAYVFPRPNGGGVILGGSRQDNDWSAEPDMNLAKEIMRRCCDLCPELGEPENLKVISHNVGLRPTRKGGLRIETEKWSTGVPVVHNYGHAGAGYQSSWGTAEKAVELVKRSLETKAKL</sequence>
<evidence type="ECO:0000256" key="4">
    <source>
        <dbReference type="ARBA" id="ARBA00022827"/>
    </source>
</evidence>
<feature type="compositionally biased region" description="Polar residues" evidence="6">
    <location>
        <begin position="511"/>
        <end position="523"/>
    </location>
</feature>
<evidence type="ECO:0000256" key="2">
    <source>
        <dbReference type="ARBA" id="ARBA00006730"/>
    </source>
</evidence>
<dbReference type="EMBL" id="WVTA01000015">
    <property type="protein sequence ID" value="KAK3201841.1"/>
    <property type="molecule type" value="Genomic_DNA"/>
</dbReference>
<gene>
    <name evidence="8" type="ORF">GRF29_164g810128</name>
</gene>
<dbReference type="GO" id="GO:0019478">
    <property type="term" value="P:D-amino acid catabolic process"/>
    <property type="evidence" value="ECO:0007669"/>
    <property type="project" value="TreeGrafter"/>
</dbReference>
<evidence type="ECO:0000256" key="1">
    <source>
        <dbReference type="ARBA" id="ARBA00001974"/>
    </source>
</evidence>
<keyword evidence="4" id="KW-0274">FAD</keyword>